<feature type="compositionally biased region" description="Acidic residues" evidence="10">
    <location>
        <begin position="990"/>
        <end position="1003"/>
    </location>
</feature>
<feature type="signal peptide" evidence="11">
    <location>
        <begin position="1"/>
        <end position="23"/>
    </location>
</feature>
<dbReference type="InterPro" id="IPR002919">
    <property type="entry name" value="TIL_dom"/>
</dbReference>
<accession>A0AAV6VSY9</accession>
<dbReference type="PANTHER" id="PTHR47247">
    <property type="entry name" value="KUNITZ-TYPE PROTEASE INHIBITOR 2"/>
    <property type="match status" value="1"/>
</dbReference>
<feature type="domain" description="BPTI/Kunitz inhibitor" evidence="12">
    <location>
        <begin position="1102"/>
        <end position="1152"/>
    </location>
</feature>
<sequence length="1755" mass="196949">MVAVNSLLYFLLSAGLSSNPDQAQDIRGSDPLNANGLDLSKLCPPNEQLSDCDAHCQKNCTNFAKPFPCPSICVKGCICKEGLVRDTSGKCVEPKKCPGRDTCPRGEHYEQCNAHCQHNCTTWVRPVLCPRLCAHGCVCDKGTIRGPKGKCIKPEKCPKKDSLFEVQSSQEEVSESFCPPNEEYSRCSAHCQRDCSNWADEDFKCTDNCVPGCVCKEGSVRGPGGRCIFPRQCPPRVQEVEEIPVEATFTCPTNEHFTRCDAYCQKNCSNYDKDIPCRKICMWGCICDEGYTRGPDKKCIKIEECEEPETQAIPEASLACPKNEVFSDCEAHCQKNCTNYKKPFACPKICVKGCVCDKGLVRGQDGKCVVPKKCPGKDICPRGEHYDQCKANCQSNCTNWDRGFDCERNRCVHGCVCDLGTIRGPKGKCIKPNQCPKKSVMGSSTESSTESIEQDVPIAQDADEIVCPKYEHLDACGAHCQKNCTNFDKPPMPCPYVCIKGCVCDEGYVRAKNGKCVKPERCPVRDVCLHGEHFDMCQAHCQKNCSNWDKPIACPFICVKGCVCDEGTVRGPHGLCIKADKCPKRSFAESEEQGVGVADVCTLEKKVGPCRARIPRYFFNQETRQCEKFYFGGCEPNENNFVTKEACERICSENFPTECTLEKEVGPCYSFKTRYYFNKETNRCDQFYYGGCLGNENNFESKGLCERKCLSSSRSSAEMTSQEQSEVQAEDVPTECTLDKEVGPCKASIPRYYFNKETNRCERFSYGGCLGNENNFVSKELCERKCLSSSRSSAEMTSQEQSEVQAEGSRSSAEMTSQEQSEVQAEDVPTECTLDKEVGPCKASIPQLPTECTLEKAEGPCPGYFPRYFFNNETNQCEKFIYGGCRGNENNFLTKRRCEKKCLSGSRTSVDSNSEEESEANVEELPTECTLEKTEGPCPGYFPRYFFNNETNQCEKFIYGGCRGNENNFLTKRRCEKKCLSGSRTSVDSNSEEESDANAEELPTECTLEKEEGPCRGHFSFFYFNKETNKCEQFFYGGCQGNENRFLSKRMCERKCLSGSRTSVDSNPEEESEVGAEGSRTSVDSNSEEESEANAEELPTECTLEKEEGPCRGHFSFFYFNKETNKCEQFFYGGCQGNENRFLSKRMCERKCLSGSRTSVDSNPEEESEVGAEELPTECTLEKEEGPCNGYFPRFFFNKETNKCEQFIFGGCRGNENNFESKRLCERKCLSDSRTASEPNYEEESEVQADELPTECTLEKVEGPCKGHFARFYFNKETNKCEQFFYGGCQGNENRFLSKRMCERKCLRDDSESAVTIWPSEESIALPRECTLPKNIGPCDGYFPRYYYNKETHQCEHFYYGGCRGNENNFDTQEQCEQRCSTTSESDAPLKCPKNEHISDCEAHCQKNCTNYNKPFECPKICVKGCVCDKGLVRGVDGKCVEPKKCPGKDKCPRGEHYDQCKANCQRNCTTWGKPFPCSNICVHGCVCDLGTVRGPKGKCIKPNQCPKKSVMGSSIESSAESIEQDVAIAEASEEWCPKNEEYSACRAHCPGNCKYQEKVCPRYCVSGCKCKRGYVRGPRGDCIKLEECPSKEIPKVYTCPTNERFNPCVAHCQRNCTTEEFVPCIRICVPGCICEEGYIRGLDGKCIPMDQCPRRLSSEEVQAIRDVVEESTVLQEVQEISSQDVAMGARPSCPVNEHWDVCNFYCQRKCVYAPCPMVCKSGCVCDDGLVRSTDGKCIKPEQCEAQEESLPTYG</sequence>
<evidence type="ECO:0000313" key="14">
    <source>
        <dbReference type="Proteomes" id="UP000827092"/>
    </source>
</evidence>
<dbReference type="InterPro" id="IPR002223">
    <property type="entry name" value="Kunitz_BPTI"/>
</dbReference>
<feature type="domain" description="BPTI/Kunitz inhibitor" evidence="12">
    <location>
        <begin position="929"/>
        <end position="979"/>
    </location>
</feature>
<keyword evidence="7" id="KW-1015">Disulfide bond</keyword>
<feature type="chain" id="PRO_5043899548" description="BPTI/Kunitz inhibitor domain-containing protein" evidence="11">
    <location>
        <begin position="24"/>
        <end position="1755"/>
    </location>
</feature>
<dbReference type="Gene3D" id="4.10.410.10">
    <property type="entry name" value="Pancreatic trypsin inhibitor Kunitz domain"/>
    <property type="match status" value="10"/>
</dbReference>
<feature type="domain" description="BPTI/Kunitz inhibitor" evidence="12">
    <location>
        <begin position="852"/>
        <end position="902"/>
    </location>
</feature>
<dbReference type="GO" id="GO:0004867">
    <property type="term" value="F:serine-type endopeptidase inhibitor activity"/>
    <property type="evidence" value="ECO:0007669"/>
    <property type="project" value="UniProtKB-KW"/>
</dbReference>
<feature type="region of interest" description="Disordered" evidence="10">
    <location>
        <begin position="1059"/>
        <end position="1100"/>
    </location>
</feature>
<feature type="domain" description="BPTI/Kunitz inhibitor" evidence="12">
    <location>
        <begin position="659"/>
        <end position="709"/>
    </location>
</feature>
<dbReference type="Pfam" id="PF00014">
    <property type="entry name" value="Kunitz_BPTI"/>
    <property type="match status" value="10"/>
</dbReference>
<keyword evidence="3" id="KW-0646">Protease inhibitor</keyword>
<dbReference type="SMART" id="SM00131">
    <property type="entry name" value="KU"/>
    <property type="match status" value="10"/>
</dbReference>
<dbReference type="EMBL" id="JAFNEN010000035">
    <property type="protein sequence ID" value="KAG8198789.1"/>
    <property type="molecule type" value="Genomic_DNA"/>
</dbReference>
<feature type="compositionally biased region" description="Polar residues" evidence="10">
    <location>
        <begin position="793"/>
        <end position="823"/>
    </location>
</feature>
<feature type="region of interest" description="Disordered" evidence="10">
    <location>
        <begin position="793"/>
        <end position="827"/>
    </location>
</feature>
<comment type="subcellular location">
    <subcellularLocation>
        <location evidence="1">Secreted</location>
    </subcellularLocation>
</comment>
<evidence type="ECO:0000256" key="6">
    <source>
        <dbReference type="ARBA" id="ARBA00022900"/>
    </source>
</evidence>
<feature type="domain" description="BPTI/Kunitz inhibitor" evidence="12">
    <location>
        <begin position="1006"/>
        <end position="1056"/>
    </location>
</feature>
<dbReference type="GO" id="GO:0005576">
    <property type="term" value="C:extracellular region"/>
    <property type="evidence" value="ECO:0007669"/>
    <property type="project" value="UniProtKB-SubCell"/>
</dbReference>
<dbReference type="Gene3D" id="2.10.25.10">
    <property type="entry name" value="Laminin"/>
    <property type="match status" value="13"/>
</dbReference>
<keyword evidence="2" id="KW-0964">Secreted</keyword>
<comment type="function">
    <text evidence="9">Serine protease inhibitor that inhibits trypsin at a molar ratio of 1:1.</text>
</comment>
<keyword evidence="4 11" id="KW-0732">Signal</keyword>
<dbReference type="InterPro" id="IPR036084">
    <property type="entry name" value="Ser_inhib-like_sf"/>
</dbReference>
<dbReference type="SUPFAM" id="SSF57567">
    <property type="entry name" value="Serine protease inhibitors"/>
    <property type="match status" value="13"/>
</dbReference>
<feature type="compositionally biased region" description="Acidic residues" evidence="10">
    <location>
        <begin position="913"/>
        <end position="924"/>
    </location>
</feature>
<keyword evidence="6" id="KW-0722">Serine protease inhibitor</keyword>
<comment type="caution">
    <text evidence="13">The sequence shown here is derived from an EMBL/GenBank/DDBJ whole genome shotgun (WGS) entry which is preliminary data.</text>
</comment>
<evidence type="ECO:0000256" key="11">
    <source>
        <dbReference type="SAM" id="SignalP"/>
    </source>
</evidence>
<evidence type="ECO:0000256" key="10">
    <source>
        <dbReference type="SAM" id="MobiDB-lite"/>
    </source>
</evidence>
<dbReference type="InterPro" id="IPR020901">
    <property type="entry name" value="Prtase_inh_Kunz-CS"/>
</dbReference>
<dbReference type="Proteomes" id="UP000827092">
    <property type="component" value="Unassembled WGS sequence"/>
</dbReference>
<dbReference type="Pfam" id="PF01826">
    <property type="entry name" value="TIL"/>
    <property type="match status" value="13"/>
</dbReference>
<evidence type="ECO:0000256" key="5">
    <source>
        <dbReference type="ARBA" id="ARBA00022737"/>
    </source>
</evidence>
<evidence type="ECO:0000256" key="8">
    <source>
        <dbReference type="ARBA" id="ARBA00049646"/>
    </source>
</evidence>
<keyword evidence="14" id="KW-1185">Reference proteome</keyword>
<evidence type="ECO:0000313" key="13">
    <source>
        <dbReference type="EMBL" id="KAG8198789.1"/>
    </source>
</evidence>
<organism evidence="13 14">
    <name type="scientific">Oedothorax gibbosus</name>
    <dbReference type="NCBI Taxonomy" id="931172"/>
    <lineage>
        <taxon>Eukaryota</taxon>
        <taxon>Metazoa</taxon>
        <taxon>Ecdysozoa</taxon>
        <taxon>Arthropoda</taxon>
        <taxon>Chelicerata</taxon>
        <taxon>Arachnida</taxon>
        <taxon>Araneae</taxon>
        <taxon>Araneomorphae</taxon>
        <taxon>Entelegynae</taxon>
        <taxon>Araneoidea</taxon>
        <taxon>Linyphiidae</taxon>
        <taxon>Erigoninae</taxon>
        <taxon>Oedothorax</taxon>
    </lineage>
</organism>
<comment type="similarity">
    <text evidence="8">Belongs to the venom Kunitz-type family. 01 (intermediate) subfamily.</text>
</comment>
<dbReference type="FunFam" id="4.10.410.10:FF:000011">
    <property type="entry name" value="Tissue factor pathway inhibitor"/>
    <property type="match status" value="1"/>
</dbReference>
<dbReference type="PRINTS" id="PR00759">
    <property type="entry name" value="BASICPTASE"/>
</dbReference>
<reference evidence="13 14" key="1">
    <citation type="journal article" date="2022" name="Nat. Ecol. Evol.">
        <title>A masculinizing supergene underlies an exaggerated male reproductive morph in a spider.</title>
        <authorList>
            <person name="Hendrickx F."/>
            <person name="De Corte Z."/>
            <person name="Sonet G."/>
            <person name="Van Belleghem S.M."/>
            <person name="Kostlbacher S."/>
            <person name="Vangestel C."/>
        </authorList>
    </citation>
    <scope>NUCLEOTIDE SEQUENCE [LARGE SCALE GENOMIC DNA]</scope>
    <source>
        <strain evidence="13">W744_W776</strain>
    </source>
</reference>
<feature type="region of interest" description="Disordered" evidence="10">
    <location>
        <begin position="905"/>
        <end position="924"/>
    </location>
</feature>
<dbReference type="CDD" id="cd19941">
    <property type="entry name" value="TIL"/>
    <property type="match status" value="13"/>
</dbReference>
<dbReference type="FunFam" id="4.10.410.10:FF:000021">
    <property type="entry name" value="Serine protease inhibitor, putative"/>
    <property type="match status" value="1"/>
</dbReference>
<gene>
    <name evidence="13" type="ORF">JTE90_007093</name>
</gene>
<name>A0AAV6VSY9_9ARAC</name>
<feature type="domain" description="BPTI/Kunitz inhibitor" evidence="12">
    <location>
        <begin position="601"/>
        <end position="651"/>
    </location>
</feature>
<evidence type="ECO:0000256" key="3">
    <source>
        <dbReference type="ARBA" id="ARBA00022690"/>
    </source>
</evidence>
<feature type="domain" description="BPTI/Kunitz inhibitor" evidence="12">
    <location>
        <begin position="1179"/>
        <end position="1229"/>
    </location>
</feature>
<dbReference type="SUPFAM" id="SSF57362">
    <property type="entry name" value="BPTI-like"/>
    <property type="match status" value="10"/>
</dbReference>
<feature type="domain" description="BPTI/Kunitz inhibitor" evidence="12">
    <location>
        <begin position="736"/>
        <end position="786"/>
    </location>
</feature>
<feature type="domain" description="BPTI/Kunitz inhibitor" evidence="12">
    <location>
        <begin position="1330"/>
        <end position="1380"/>
    </location>
</feature>
<feature type="domain" description="BPTI/Kunitz inhibitor" evidence="12">
    <location>
        <begin position="1256"/>
        <end position="1306"/>
    </location>
</feature>
<dbReference type="PROSITE" id="PS00280">
    <property type="entry name" value="BPTI_KUNITZ_1"/>
    <property type="match status" value="8"/>
</dbReference>
<evidence type="ECO:0000256" key="1">
    <source>
        <dbReference type="ARBA" id="ARBA00004613"/>
    </source>
</evidence>
<evidence type="ECO:0000256" key="9">
    <source>
        <dbReference type="ARBA" id="ARBA00093388"/>
    </source>
</evidence>
<proteinExistence type="inferred from homology"/>
<dbReference type="PANTHER" id="PTHR47247:SF1">
    <property type="entry name" value="KUNITZ-TYPE PROTEASE INHIBITOR 2"/>
    <property type="match status" value="1"/>
</dbReference>
<dbReference type="PROSITE" id="PS50279">
    <property type="entry name" value="BPTI_KUNITZ_2"/>
    <property type="match status" value="10"/>
</dbReference>
<dbReference type="FunFam" id="4.10.410.10:FF:000020">
    <property type="entry name" value="Collagen, type VI, alpha 3"/>
    <property type="match status" value="5"/>
</dbReference>
<evidence type="ECO:0000256" key="2">
    <source>
        <dbReference type="ARBA" id="ARBA00022525"/>
    </source>
</evidence>
<dbReference type="FunFam" id="4.10.410.10:FF:000004">
    <property type="entry name" value="Tissue factor pathway inhibitor"/>
    <property type="match status" value="1"/>
</dbReference>
<dbReference type="InterPro" id="IPR036880">
    <property type="entry name" value="Kunitz_BPTI_sf"/>
</dbReference>
<feature type="compositionally biased region" description="Acidic residues" evidence="10">
    <location>
        <begin position="1086"/>
        <end position="1099"/>
    </location>
</feature>
<keyword evidence="5" id="KW-0677">Repeat</keyword>
<feature type="region of interest" description="Disordered" evidence="10">
    <location>
        <begin position="982"/>
        <end position="1003"/>
    </location>
</feature>
<dbReference type="CDD" id="cd00109">
    <property type="entry name" value="Kunitz-type"/>
    <property type="match status" value="10"/>
</dbReference>
<evidence type="ECO:0000259" key="12">
    <source>
        <dbReference type="PROSITE" id="PS50279"/>
    </source>
</evidence>
<evidence type="ECO:0000256" key="7">
    <source>
        <dbReference type="ARBA" id="ARBA00023157"/>
    </source>
</evidence>
<protein>
    <recommendedName>
        <fullName evidence="12">BPTI/Kunitz inhibitor domain-containing protein</fullName>
    </recommendedName>
</protein>
<evidence type="ECO:0000256" key="4">
    <source>
        <dbReference type="ARBA" id="ARBA00022729"/>
    </source>
</evidence>